<comment type="caution">
    <text evidence="2">The sequence shown here is derived from an EMBL/GenBank/DDBJ whole genome shotgun (WGS) entry which is preliminary data.</text>
</comment>
<organism evidence="2 3">
    <name type="scientific">Macrophomina phaseolina (strain MS6)</name>
    <name type="common">Charcoal rot fungus</name>
    <dbReference type="NCBI Taxonomy" id="1126212"/>
    <lineage>
        <taxon>Eukaryota</taxon>
        <taxon>Fungi</taxon>
        <taxon>Dikarya</taxon>
        <taxon>Ascomycota</taxon>
        <taxon>Pezizomycotina</taxon>
        <taxon>Dothideomycetes</taxon>
        <taxon>Dothideomycetes incertae sedis</taxon>
        <taxon>Botryosphaeriales</taxon>
        <taxon>Botryosphaeriaceae</taxon>
        <taxon>Macrophomina</taxon>
    </lineage>
</organism>
<accession>K2SAQ6</accession>
<dbReference type="InParanoid" id="K2SAQ6"/>
<sequence>MTCIFYSKQPGVSFTPPVFGSHFGEAKAPTLLRLTTSPRGTPRIEAREGGYDLPGKGVKRTSSTSWRCNPRLIIPIRNALGIHKNGTRSICRVAQGAPRRQFHVGPLISVVNGDQWSPPGRTQQLMSEAELKRTRNGERVSYRV</sequence>
<dbReference type="EMBL" id="AHHD01000377">
    <property type="protein sequence ID" value="EKG13960.1"/>
    <property type="molecule type" value="Genomic_DNA"/>
</dbReference>
<gene>
    <name evidence="2" type="ORF">MPH_08884</name>
</gene>
<protein>
    <submittedName>
        <fullName evidence="2">Uncharacterized protein</fullName>
    </submittedName>
</protein>
<evidence type="ECO:0000313" key="2">
    <source>
        <dbReference type="EMBL" id="EKG13960.1"/>
    </source>
</evidence>
<proteinExistence type="predicted"/>
<dbReference type="Proteomes" id="UP000007129">
    <property type="component" value="Unassembled WGS sequence"/>
</dbReference>
<evidence type="ECO:0000313" key="3">
    <source>
        <dbReference type="Proteomes" id="UP000007129"/>
    </source>
</evidence>
<dbReference type="HOGENOM" id="CLU_1796840_0_0_1"/>
<dbReference type="VEuPathDB" id="FungiDB:MPH_08884"/>
<feature type="region of interest" description="Disordered" evidence="1">
    <location>
        <begin position="35"/>
        <end position="62"/>
    </location>
</feature>
<name>K2SAQ6_MACPH</name>
<evidence type="ECO:0000256" key="1">
    <source>
        <dbReference type="SAM" id="MobiDB-lite"/>
    </source>
</evidence>
<dbReference type="AlphaFoldDB" id="K2SAQ6"/>
<reference evidence="2 3" key="1">
    <citation type="journal article" date="2012" name="BMC Genomics">
        <title>Tools to kill: Genome of one of the most destructive plant pathogenic fungi Macrophomina phaseolina.</title>
        <authorList>
            <person name="Islam M.S."/>
            <person name="Haque M.S."/>
            <person name="Islam M.M."/>
            <person name="Emdad E.M."/>
            <person name="Halim A."/>
            <person name="Hossen Q.M.M."/>
            <person name="Hossain M.Z."/>
            <person name="Ahmed B."/>
            <person name="Rahim S."/>
            <person name="Rahman M.S."/>
            <person name="Alam M.M."/>
            <person name="Hou S."/>
            <person name="Wan X."/>
            <person name="Saito J.A."/>
            <person name="Alam M."/>
        </authorList>
    </citation>
    <scope>NUCLEOTIDE SEQUENCE [LARGE SCALE GENOMIC DNA]</scope>
    <source>
        <strain evidence="2 3">MS6</strain>
    </source>
</reference>